<keyword evidence="13" id="KW-1185">Reference proteome</keyword>
<dbReference type="InterPro" id="IPR004728">
    <property type="entry name" value="Sec62"/>
</dbReference>
<evidence type="ECO:0000256" key="7">
    <source>
        <dbReference type="ARBA" id="ARBA00022927"/>
    </source>
</evidence>
<feature type="region of interest" description="Disordered" evidence="11">
    <location>
        <begin position="109"/>
        <end position="136"/>
    </location>
</feature>
<dbReference type="PANTHER" id="PTHR12443:SF9">
    <property type="entry name" value="TRANSLOCATION PROTEIN SEC62"/>
    <property type="match status" value="1"/>
</dbReference>
<feature type="transmembrane region" description="Helical" evidence="12">
    <location>
        <begin position="190"/>
        <end position="222"/>
    </location>
</feature>
<keyword evidence="8 12" id="KW-1133">Transmembrane helix</keyword>
<dbReference type="GO" id="GO:0031204">
    <property type="term" value="P:post-translational protein targeting to membrane, translocation"/>
    <property type="evidence" value="ECO:0007669"/>
    <property type="project" value="TreeGrafter"/>
</dbReference>
<dbReference type="Gene3D" id="1.10.10.10">
    <property type="entry name" value="Winged helix-like DNA-binding domain superfamily/Winged helix DNA-binding domain"/>
    <property type="match status" value="1"/>
</dbReference>
<evidence type="ECO:0000256" key="6">
    <source>
        <dbReference type="ARBA" id="ARBA00022824"/>
    </source>
</evidence>
<keyword evidence="7" id="KW-0653">Protein transport</keyword>
<name>A0A0K0FH47_STRVS</name>
<keyword evidence="10 12" id="KW-0472">Membrane</keyword>
<evidence type="ECO:0000313" key="14">
    <source>
        <dbReference type="WBParaSite" id="SVE_0820800.1"/>
    </source>
</evidence>
<evidence type="ECO:0000256" key="11">
    <source>
        <dbReference type="SAM" id="MobiDB-lite"/>
    </source>
</evidence>
<keyword evidence="9" id="KW-0811">Translocation</keyword>
<dbReference type="InterPro" id="IPR036388">
    <property type="entry name" value="WH-like_DNA-bd_sf"/>
</dbReference>
<protein>
    <recommendedName>
        <fullName evidence="3">Translocation protein SEC62</fullName>
    </recommendedName>
</protein>
<comment type="similarity">
    <text evidence="2">Belongs to the SEC62 family.</text>
</comment>
<feature type="region of interest" description="Disordered" evidence="11">
    <location>
        <begin position="1"/>
        <end position="20"/>
    </location>
</feature>
<proteinExistence type="inferred from homology"/>
<evidence type="ECO:0000256" key="8">
    <source>
        <dbReference type="ARBA" id="ARBA00022989"/>
    </source>
</evidence>
<evidence type="ECO:0000256" key="4">
    <source>
        <dbReference type="ARBA" id="ARBA00022448"/>
    </source>
</evidence>
<evidence type="ECO:0000313" key="13">
    <source>
        <dbReference type="Proteomes" id="UP000035680"/>
    </source>
</evidence>
<keyword evidence="5 12" id="KW-0812">Transmembrane</keyword>
<dbReference type="Pfam" id="PF03839">
    <property type="entry name" value="Sec62"/>
    <property type="match status" value="1"/>
</dbReference>
<dbReference type="Proteomes" id="UP000035680">
    <property type="component" value="Unassembled WGS sequence"/>
</dbReference>
<reference evidence="14" key="2">
    <citation type="submission" date="2015-08" db="UniProtKB">
        <authorList>
            <consortium name="WormBaseParasite"/>
        </authorList>
    </citation>
    <scope>IDENTIFICATION</scope>
</reference>
<sequence>MGKACCGNKHGHSHENEQMESINMSKEEEAIAKFIRFNTPCKKTIFNQNEVDYFTGEKAVTTLYESDKYGCKSKTPMFNDREEAAAYIQTLMERGLFFKVVKTVLRKKDKTKKSTKESTESNGEEGSKKKDKKKVKLTVHQHQSFIDGKETYVWTYNPTPLFKQLIGIGLLVGTVALCLLPLWPEWLRTVVYYIAMAAVGFIGLLMAVAAARSLLFVLIFVLTLGRHHLWILPNLTEDCGFFESFVPFYTYEYRGPDYRSQKNKKKEKNSDDEGSETEDIEKDDKDSDGQKTTSSKDEGYVMVEGKN</sequence>
<reference evidence="13" key="1">
    <citation type="submission" date="2014-07" db="EMBL/GenBank/DDBJ databases">
        <authorList>
            <person name="Martin A.A"/>
            <person name="De Silva N."/>
        </authorList>
    </citation>
    <scope>NUCLEOTIDE SEQUENCE</scope>
</reference>
<feature type="compositionally biased region" description="Basic and acidic residues" evidence="11">
    <location>
        <begin position="282"/>
        <end position="307"/>
    </location>
</feature>
<keyword evidence="4" id="KW-0813">Transport</keyword>
<evidence type="ECO:0000256" key="3">
    <source>
        <dbReference type="ARBA" id="ARBA00021257"/>
    </source>
</evidence>
<evidence type="ECO:0000256" key="12">
    <source>
        <dbReference type="SAM" id="Phobius"/>
    </source>
</evidence>
<feature type="transmembrane region" description="Helical" evidence="12">
    <location>
        <begin position="165"/>
        <end position="184"/>
    </location>
</feature>
<comment type="subcellular location">
    <subcellularLocation>
        <location evidence="1">Endoplasmic reticulum membrane</location>
        <topology evidence="1">Multi-pass membrane protein</topology>
    </subcellularLocation>
</comment>
<evidence type="ECO:0000256" key="10">
    <source>
        <dbReference type="ARBA" id="ARBA00023136"/>
    </source>
</evidence>
<evidence type="ECO:0000256" key="9">
    <source>
        <dbReference type="ARBA" id="ARBA00023010"/>
    </source>
</evidence>
<accession>A0A0K0FH47</accession>
<dbReference type="WBParaSite" id="SVE_0820800.1">
    <property type="protein sequence ID" value="SVE_0820800.1"/>
    <property type="gene ID" value="SVE_0820800"/>
</dbReference>
<dbReference type="GO" id="GO:0005789">
    <property type="term" value="C:endoplasmic reticulum membrane"/>
    <property type="evidence" value="ECO:0007669"/>
    <property type="project" value="UniProtKB-SubCell"/>
</dbReference>
<dbReference type="AlphaFoldDB" id="A0A0K0FH47"/>
<dbReference type="STRING" id="75913.A0A0K0FH47"/>
<evidence type="ECO:0000256" key="5">
    <source>
        <dbReference type="ARBA" id="ARBA00022692"/>
    </source>
</evidence>
<feature type="region of interest" description="Disordered" evidence="11">
    <location>
        <begin position="259"/>
        <end position="307"/>
    </location>
</feature>
<keyword evidence="6" id="KW-0256">Endoplasmic reticulum</keyword>
<evidence type="ECO:0000256" key="2">
    <source>
        <dbReference type="ARBA" id="ARBA00010604"/>
    </source>
</evidence>
<evidence type="ECO:0000256" key="1">
    <source>
        <dbReference type="ARBA" id="ARBA00004477"/>
    </source>
</evidence>
<dbReference type="PANTHER" id="PTHR12443">
    <property type="entry name" value="TRANSLOCATION PROTEIN SEC62"/>
    <property type="match status" value="1"/>
</dbReference>
<organism evidence="13 14">
    <name type="scientific">Strongyloides venezuelensis</name>
    <name type="common">Threadworm</name>
    <dbReference type="NCBI Taxonomy" id="75913"/>
    <lineage>
        <taxon>Eukaryota</taxon>
        <taxon>Metazoa</taxon>
        <taxon>Ecdysozoa</taxon>
        <taxon>Nematoda</taxon>
        <taxon>Chromadorea</taxon>
        <taxon>Rhabditida</taxon>
        <taxon>Tylenchina</taxon>
        <taxon>Panagrolaimomorpha</taxon>
        <taxon>Strongyloidoidea</taxon>
        <taxon>Strongyloididae</taxon>
        <taxon>Strongyloides</taxon>
    </lineage>
</organism>
<feature type="compositionally biased region" description="Acidic residues" evidence="11">
    <location>
        <begin position="270"/>
        <end position="281"/>
    </location>
</feature>